<evidence type="ECO:0000256" key="4">
    <source>
        <dbReference type="ARBA" id="ARBA00022729"/>
    </source>
</evidence>
<accession>A0ABW4N2Q5</accession>
<dbReference type="Gene3D" id="3.10.105.10">
    <property type="entry name" value="Dipeptide-binding Protein, Domain 3"/>
    <property type="match status" value="1"/>
</dbReference>
<evidence type="ECO:0000256" key="3">
    <source>
        <dbReference type="ARBA" id="ARBA00022448"/>
    </source>
</evidence>
<dbReference type="SUPFAM" id="SSF53850">
    <property type="entry name" value="Periplasmic binding protein-like II"/>
    <property type="match status" value="1"/>
</dbReference>
<keyword evidence="7" id="KW-1185">Reference proteome</keyword>
<dbReference type="Gene3D" id="3.90.76.10">
    <property type="entry name" value="Dipeptide-binding Protein, Domain 1"/>
    <property type="match status" value="1"/>
</dbReference>
<dbReference type="InterPro" id="IPR000914">
    <property type="entry name" value="SBP_5_dom"/>
</dbReference>
<dbReference type="PANTHER" id="PTHR30290:SF10">
    <property type="entry name" value="PERIPLASMIC OLIGOPEPTIDE-BINDING PROTEIN-RELATED"/>
    <property type="match status" value="1"/>
</dbReference>
<name>A0ABW4N2Q5_9CAUL</name>
<evidence type="ECO:0000256" key="1">
    <source>
        <dbReference type="ARBA" id="ARBA00004418"/>
    </source>
</evidence>
<gene>
    <name evidence="6" type="ORF">ACFSC0_12725</name>
</gene>
<dbReference type="PIRSF" id="PIRSF002741">
    <property type="entry name" value="MppA"/>
    <property type="match status" value="1"/>
</dbReference>
<feature type="domain" description="Solute-binding protein family 5" evidence="5">
    <location>
        <begin position="41"/>
        <end position="418"/>
    </location>
</feature>
<dbReference type="EMBL" id="JBHUEY010000001">
    <property type="protein sequence ID" value="MFD1784264.1"/>
    <property type="molecule type" value="Genomic_DNA"/>
</dbReference>
<comment type="subcellular location">
    <subcellularLocation>
        <location evidence="1">Periplasm</location>
    </subcellularLocation>
</comment>
<dbReference type="CDD" id="cd08504">
    <property type="entry name" value="PBP2_OppA"/>
    <property type="match status" value="1"/>
</dbReference>
<dbReference type="RefSeq" id="WP_377283784.1">
    <property type="nucleotide sequence ID" value="NZ_JBHRSI010000009.1"/>
</dbReference>
<evidence type="ECO:0000313" key="6">
    <source>
        <dbReference type="EMBL" id="MFD1784264.1"/>
    </source>
</evidence>
<evidence type="ECO:0000256" key="2">
    <source>
        <dbReference type="ARBA" id="ARBA00005695"/>
    </source>
</evidence>
<dbReference type="PANTHER" id="PTHR30290">
    <property type="entry name" value="PERIPLASMIC BINDING COMPONENT OF ABC TRANSPORTER"/>
    <property type="match status" value="1"/>
</dbReference>
<comment type="caution">
    <text evidence="6">The sequence shown here is derived from an EMBL/GenBank/DDBJ whole genome shotgun (WGS) entry which is preliminary data.</text>
</comment>
<dbReference type="Gene3D" id="3.40.190.10">
    <property type="entry name" value="Periplasmic binding protein-like II"/>
    <property type="match status" value="1"/>
</dbReference>
<evidence type="ECO:0000259" key="5">
    <source>
        <dbReference type="Pfam" id="PF00496"/>
    </source>
</evidence>
<organism evidence="6 7">
    <name type="scientific">Phenylobacterium terrae</name>
    <dbReference type="NCBI Taxonomy" id="2665495"/>
    <lineage>
        <taxon>Bacteria</taxon>
        <taxon>Pseudomonadati</taxon>
        <taxon>Pseudomonadota</taxon>
        <taxon>Alphaproteobacteria</taxon>
        <taxon>Caulobacterales</taxon>
        <taxon>Caulobacteraceae</taxon>
        <taxon>Phenylobacterium</taxon>
    </lineage>
</organism>
<keyword evidence="3" id="KW-0813">Transport</keyword>
<proteinExistence type="inferred from homology"/>
<protein>
    <submittedName>
        <fullName evidence="6">Peptide ABC transporter substrate-binding protein</fullName>
    </submittedName>
</protein>
<dbReference type="InterPro" id="IPR039424">
    <property type="entry name" value="SBP_5"/>
</dbReference>
<comment type="similarity">
    <text evidence="2">Belongs to the bacterial solute-binding protein 5 family.</text>
</comment>
<dbReference type="Proteomes" id="UP001597237">
    <property type="component" value="Unassembled WGS sequence"/>
</dbReference>
<dbReference type="InterPro" id="IPR030678">
    <property type="entry name" value="Peptide/Ni-bd"/>
</dbReference>
<evidence type="ECO:0000313" key="7">
    <source>
        <dbReference type="Proteomes" id="UP001597237"/>
    </source>
</evidence>
<keyword evidence="4" id="KW-0732">Signal</keyword>
<reference evidence="7" key="1">
    <citation type="journal article" date="2019" name="Int. J. Syst. Evol. Microbiol.">
        <title>The Global Catalogue of Microorganisms (GCM) 10K type strain sequencing project: providing services to taxonomists for standard genome sequencing and annotation.</title>
        <authorList>
            <consortium name="The Broad Institute Genomics Platform"/>
            <consortium name="The Broad Institute Genome Sequencing Center for Infectious Disease"/>
            <person name="Wu L."/>
            <person name="Ma J."/>
        </authorList>
    </citation>
    <scope>NUCLEOTIDE SEQUENCE [LARGE SCALE GENOMIC DNA]</scope>
    <source>
        <strain evidence="7">DFY28</strain>
    </source>
</reference>
<dbReference type="Pfam" id="PF00496">
    <property type="entry name" value="SBP_bac_5"/>
    <property type="match status" value="1"/>
</dbReference>
<sequence>MIGNGPEPISLDPHKINGIWESRLLSDTLVGLTEDAPDGSPVPGMAERWETSADGLTWRFYLRDATWSDGVPVTADDFVFSLRRILDPKTASEYASLLYFIKGAQPVNEGKAAPDTLGVRAVTPKILEISLERPAPYLPEIAKHQTMQPVPKHMVEKYGDQWTRPDRYVSNGPYVIKEWRLGDYVRSVKNPRFFDADSVCVDQVYYFPTTDAVAAERRVRRGELDLNTTIQSNRTAFLRQEIPEWVHTETYLTVAYLAFNSDFPAFKDPRVRRALNMSIDREFIAEKILRAGQKPAYTFVPPGVANYSPATPPEWASWPLEKRQAEARRLLAEAGYGPGGRELTFEIKHRGSTEIPLQMAAIQADWKAIGVDAKLVQNETQIAYAAYRARDFDVADAGWVADYNDPMSFLYLMRSDTGPQNYGDYSNPVYDELLNKADREPDIARRAEYLRQAETILLADDNVVPTTFGVSRNLVNPKITGWVDNIVDRHPTRYLCVKGEKGR</sequence>